<feature type="transmembrane region" description="Helical" evidence="8">
    <location>
        <begin position="307"/>
        <end position="327"/>
    </location>
</feature>
<accession>A0ABP0BX58</accession>
<dbReference type="PROSITE" id="PS50850">
    <property type="entry name" value="MFS"/>
    <property type="match status" value="1"/>
</dbReference>
<evidence type="ECO:0000313" key="10">
    <source>
        <dbReference type="EMBL" id="CAK7224198.1"/>
    </source>
</evidence>
<keyword evidence="4 8" id="KW-0812">Transmembrane</keyword>
<protein>
    <recommendedName>
        <fullName evidence="9">Major facilitator superfamily (MFS) profile domain-containing protein</fullName>
    </recommendedName>
</protein>
<evidence type="ECO:0000256" key="6">
    <source>
        <dbReference type="ARBA" id="ARBA00023136"/>
    </source>
</evidence>
<keyword evidence="3 7" id="KW-0813">Transport</keyword>
<dbReference type="PRINTS" id="PR00171">
    <property type="entry name" value="SUGRTRNSPORT"/>
</dbReference>
<sequence length="515" mass="56579">MPRKYLGGSGQALTIWISVAASTVLVFYGYDQGVFGNVLINDDFLATMGNPSTGLQGTISSLYTIGAFVGSLSTIWTGDIFGRPKQILLGSIILAIGATIQASSYGVAQMIVGRIVAGVGTGMNTATASIWQAETSTLSKRGQLIIIQMANCITGFAISNWLTLGLSFAKGSVAWRFPLAFQIFFSAIICMLCPFLPDSPRLLLRKDKHQEALEVLAALEGNGATTESPSVRAQYQVIYTVLESENLKSYSWMQLLSGKGPAGVLRRMILGICIQVMNQLTGINLTSYYMSYIFINALKFNSLRSRLLAAGCSMDYLFFACMAYFTIERFGRRKVMMTSAAMSSLCWTIIAIVLALFESGRGNSHDLGIVAVTFFFVFFAAFGMGILGVTWVYATEINALEMRTKGTSLAAATQWIINYMVVQVTPSGIANIGWRFWIVWAVICFSFIPITYLFYPETTGRSLEDIDRYFERKPSIIVAWDKEATSVKRPEQFARMDEEIANEKLGANATVVEAE</sequence>
<comment type="subcellular location">
    <subcellularLocation>
        <location evidence="1">Membrane</location>
        <topology evidence="1">Multi-pass membrane protein</topology>
    </subcellularLocation>
</comment>
<evidence type="ECO:0000256" key="1">
    <source>
        <dbReference type="ARBA" id="ARBA00004141"/>
    </source>
</evidence>
<evidence type="ECO:0000256" key="4">
    <source>
        <dbReference type="ARBA" id="ARBA00022692"/>
    </source>
</evidence>
<organism evidence="10 11">
    <name type="scientific">Sporothrix eucalyptigena</name>
    <dbReference type="NCBI Taxonomy" id="1812306"/>
    <lineage>
        <taxon>Eukaryota</taxon>
        <taxon>Fungi</taxon>
        <taxon>Dikarya</taxon>
        <taxon>Ascomycota</taxon>
        <taxon>Pezizomycotina</taxon>
        <taxon>Sordariomycetes</taxon>
        <taxon>Sordariomycetidae</taxon>
        <taxon>Ophiostomatales</taxon>
        <taxon>Ophiostomataceae</taxon>
        <taxon>Sporothrix</taxon>
    </lineage>
</organism>
<dbReference type="NCBIfam" id="TIGR00879">
    <property type="entry name" value="SP"/>
    <property type="match status" value="1"/>
</dbReference>
<dbReference type="Pfam" id="PF00083">
    <property type="entry name" value="Sugar_tr"/>
    <property type="match status" value="1"/>
</dbReference>
<reference evidence="10 11" key="1">
    <citation type="submission" date="2024-01" db="EMBL/GenBank/DDBJ databases">
        <authorList>
            <person name="Allen C."/>
            <person name="Tagirdzhanova G."/>
        </authorList>
    </citation>
    <scope>NUCLEOTIDE SEQUENCE [LARGE SCALE GENOMIC DNA]</scope>
</reference>
<feature type="transmembrane region" description="Helical" evidence="8">
    <location>
        <begin position="111"/>
        <end position="131"/>
    </location>
</feature>
<feature type="transmembrane region" description="Helical" evidence="8">
    <location>
        <begin position="12"/>
        <end position="30"/>
    </location>
</feature>
<dbReference type="Gene3D" id="1.20.1250.20">
    <property type="entry name" value="MFS general substrate transporter like domains"/>
    <property type="match status" value="1"/>
</dbReference>
<dbReference type="EMBL" id="CAWUHD010000054">
    <property type="protein sequence ID" value="CAK7224198.1"/>
    <property type="molecule type" value="Genomic_DNA"/>
</dbReference>
<keyword evidence="6 8" id="KW-0472">Membrane</keyword>
<dbReference type="InterPro" id="IPR003663">
    <property type="entry name" value="Sugar/inositol_transpt"/>
</dbReference>
<dbReference type="InterPro" id="IPR036259">
    <property type="entry name" value="MFS_trans_sf"/>
</dbReference>
<feature type="transmembrane region" description="Helical" evidence="8">
    <location>
        <begin position="87"/>
        <end position="105"/>
    </location>
</feature>
<dbReference type="InterPro" id="IPR005828">
    <property type="entry name" value="MFS_sugar_transport-like"/>
</dbReference>
<dbReference type="InterPro" id="IPR020846">
    <property type="entry name" value="MFS_dom"/>
</dbReference>
<feature type="transmembrane region" description="Helical" evidence="8">
    <location>
        <begin position="339"/>
        <end position="357"/>
    </location>
</feature>
<feature type="transmembrane region" description="Helical" evidence="8">
    <location>
        <begin position="174"/>
        <end position="196"/>
    </location>
</feature>
<dbReference type="Proteomes" id="UP001642482">
    <property type="component" value="Unassembled WGS sequence"/>
</dbReference>
<evidence type="ECO:0000259" key="9">
    <source>
        <dbReference type="PROSITE" id="PS50850"/>
    </source>
</evidence>
<dbReference type="PANTHER" id="PTHR48022">
    <property type="entry name" value="PLASTIDIC GLUCOSE TRANSPORTER 4"/>
    <property type="match status" value="1"/>
</dbReference>
<feature type="transmembrane region" description="Helical" evidence="8">
    <location>
        <begin position="269"/>
        <end position="295"/>
    </location>
</feature>
<dbReference type="PANTHER" id="PTHR48022:SF26">
    <property type="entry name" value="MAJOR FACILITATOR SUPERFAMILY (MFS) PROFILE DOMAIN-CONTAINING PROTEIN-RELATED"/>
    <property type="match status" value="1"/>
</dbReference>
<evidence type="ECO:0000313" key="11">
    <source>
        <dbReference type="Proteomes" id="UP001642482"/>
    </source>
</evidence>
<dbReference type="SUPFAM" id="SSF103473">
    <property type="entry name" value="MFS general substrate transporter"/>
    <property type="match status" value="1"/>
</dbReference>
<comment type="similarity">
    <text evidence="2 7">Belongs to the major facilitator superfamily. Sugar transporter (TC 2.A.1.1) family.</text>
</comment>
<name>A0ABP0BX58_9PEZI</name>
<gene>
    <name evidence="10" type="ORF">SEUCBS140593_005489</name>
</gene>
<feature type="domain" description="Major facilitator superfamily (MFS) profile" evidence="9">
    <location>
        <begin position="17"/>
        <end position="459"/>
    </location>
</feature>
<keyword evidence="11" id="KW-1185">Reference proteome</keyword>
<proteinExistence type="inferred from homology"/>
<comment type="caution">
    <text evidence="10">The sequence shown here is derived from an EMBL/GenBank/DDBJ whole genome shotgun (WGS) entry which is preliminary data.</text>
</comment>
<keyword evidence="5 8" id="KW-1133">Transmembrane helix</keyword>
<evidence type="ECO:0000256" key="8">
    <source>
        <dbReference type="SAM" id="Phobius"/>
    </source>
</evidence>
<evidence type="ECO:0000256" key="3">
    <source>
        <dbReference type="ARBA" id="ARBA00022448"/>
    </source>
</evidence>
<feature type="transmembrane region" description="Helical" evidence="8">
    <location>
        <begin position="54"/>
        <end position="75"/>
    </location>
</feature>
<evidence type="ECO:0000256" key="2">
    <source>
        <dbReference type="ARBA" id="ARBA00010992"/>
    </source>
</evidence>
<feature type="transmembrane region" description="Helical" evidence="8">
    <location>
        <begin position="143"/>
        <end position="162"/>
    </location>
</feature>
<feature type="transmembrane region" description="Helical" evidence="8">
    <location>
        <begin position="369"/>
        <end position="394"/>
    </location>
</feature>
<feature type="transmembrane region" description="Helical" evidence="8">
    <location>
        <begin position="434"/>
        <end position="455"/>
    </location>
</feature>
<dbReference type="InterPro" id="IPR050360">
    <property type="entry name" value="MFS_Sugar_Transporters"/>
</dbReference>
<evidence type="ECO:0000256" key="5">
    <source>
        <dbReference type="ARBA" id="ARBA00022989"/>
    </source>
</evidence>
<evidence type="ECO:0000256" key="7">
    <source>
        <dbReference type="RuleBase" id="RU003346"/>
    </source>
</evidence>